<accession>A0ACC5WIH2</accession>
<evidence type="ECO:0000313" key="2">
    <source>
        <dbReference type="Proteomes" id="UP000829447"/>
    </source>
</evidence>
<protein>
    <submittedName>
        <fullName evidence="1">Uncharacterized protein</fullName>
    </submittedName>
</protein>
<feature type="non-terminal residue" evidence="1">
    <location>
        <position position="58"/>
    </location>
</feature>
<dbReference type="Proteomes" id="UP000829447">
    <property type="component" value="Linkage Group LG6"/>
</dbReference>
<proteinExistence type="predicted"/>
<name>A0ACC5WIH2_PANGG</name>
<gene>
    <name evidence="1" type="ORF">PGIGA_G00221140</name>
</gene>
<sequence length="58" mass="6575">MSTTMQRSRFRTSTCPRASVSRDRWSRCVFVDVVQISNVLCSAGPVRADTHTHTHTHT</sequence>
<evidence type="ECO:0000313" key="1">
    <source>
        <dbReference type="EMBL" id="MCI4378857.1"/>
    </source>
</evidence>
<reference evidence="1 2" key="1">
    <citation type="journal article" date="2022" name="bioRxiv">
        <title>An ancient truncated duplication of the anti-Mullerian hormone receptor type 2 gene is a potential conserved master sex determinant in the Pangasiidae catfish family.</title>
        <authorList>
            <person name="Wen M."/>
            <person name="Pan Q."/>
            <person name="Jouanno E."/>
            <person name="Montfort J."/>
            <person name="Zahm M."/>
            <person name="Cabau C."/>
            <person name="Klopp C."/>
            <person name="Iampietro C."/>
            <person name="Roques C."/>
            <person name="Bouchez O."/>
            <person name="Castinel A."/>
            <person name="Donnadieu C."/>
            <person name="Parrinello H."/>
            <person name="Poncet C."/>
            <person name="Belmonte E."/>
            <person name="Gautier V."/>
            <person name="Avarre J.-C."/>
            <person name="Dugue R."/>
            <person name="Gustiano R."/>
            <person name="Ha T.T.T."/>
            <person name="Campet M."/>
            <person name="Sriphairoj K."/>
            <person name="Ribolli J."/>
            <person name="de Almeida F.L."/>
            <person name="Desvignes T."/>
            <person name="Postlethwait J.H."/>
            <person name="Bucao C.F."/>
            <person name="Robinson-Rechavi M."/>
            <person name="Bobe J."/>
            <person name="Herpin A."/>
            <person name="Guiguen Y."/>
        </authorList>
    </citation>
    <scope>NUCLEOTIDE SEQUENCE [LARGE SCALE GENOMIC DNA]</scope>
    <source>
        <strain evidence="1">YG-Dec2019</strain>
    </source>
</reference>
<dbReference type="EMBL" id="CM040459">
    <property type="protein sequence ID" value="MCI4378857.1"/>
    <property type="molecule type" value="Genomic_DNA"/>
</dbReference>
<keyword evidence="2" id="KW-1185">Reference proteome</keyword>
<organism evidence="1 2">
    <name type="scientific">Pangasianodon gigas</name>
    <name type="common">Mekong giant catfish</name>
    <name type="synonym">Pangasius gigas</name>
    <dbReference type="NCBI Taxonomy" id="30993"/>
    <lineage>
        <taxon>Eukaryota</taxon>
        <taxon>Metazoa</taxon>
        <taxon>Chordata</taxon>
        <taxon>Craniata</taxon>
        <taxon>Vertebrata</taxon>
        <taxon>Euteleostomi</taxon>
        <taxon>Actinopterygii</taxon>
        <taxon>Neopterygii</taxon>
        <taxon>Teleostei</taxon>
        <taxon>Ostariophysi</taxon>
        <taxon>Siluriformes</taxon>
        <taxon>Pangasiidae</taxon>
        <taxon>Pangasianodon</taxon>
    </lineage>
</organism>
<comment type="caution">
    <text evidence="1">The sequence shown here is derived from an EMBL/GenBank/DDBJ whole genome shotgun (WGS) entry which is preliminary data.</text>
</comment>